<sequence length="155" mass="17085">MVEKVKPVLDTSYKPYVNDGNLEEDKGPEFYRTDEGQLVLKKISAFYNKVPIPCVVPNANRSIPTSKTPAQKRIPGIKHIILLKLMSVSGDCKAATCQGRKTKAWNRVQAPTLGCQAKVRMAEKACWGIQTPNHPTGQARVTSNCPGLFGKFKVT</sequence>
<keyword evidence="2" id="KW-1185">Reference proteome</keyword>
<accession>A0ACC2TTE6</accession>
<comment type="caution">
    <text evidence="1">The sequence shown here is derived from an EMBL/GenBank/DDBJ whole genome shotgun (WGS) entry which is preliminary data.</text>
</comment>
<proteinExistence type="predicted"/>
<evidence type="ECO:0000313" key="2">
    <source>
        <dbReference type="Proteomes" id="UP001165960"/>
    </source>
</evidence>
<organism evidence="1 2">
    <name type="scientific">Entomophthora muscae</name>
    <dbReference type="NCBI Taxonomy" id="34485"/>
    <lineage>
        <taxon>Eukaryota</taxon>
        <taxon>Fungi</taxon>
        <taxon>Fungi incertae sedis</taxon>
        <taxon>Zoopagomycota</taxon>
        <taxon>Entomophthoromycotina</taxon>
        <taxon>Entomophthoromycetes</taxon>
        <taxon>Entomophthorales</taxon>
        <taxon>Entomophthoraceae</taxon>
        <taxon>Entomophthora</taxon>
    </lineage>
</organism>
<evidence type="ECO:0000313" key="1">
    <source>
        <dbReference type="EMBL" id="KAJ9078040.1"/>
    </source>
</evidence>
<reference evidence="1" key="1">
    <citation type="submission" date="2022-04" db="EMBL/GenBank/DDBJ databases">
        <title>Genome of the entomopathogenic fungus Entomophthora muscae.</title>
        <authorList>
            <person name="Elya C."/>
            <person name="Lovett B.R."/>
            <person name="Lee E."/>
            <person name="Macias A.M."/>
            <person name="Hajek A.E."/>
            <person name="De Bivort B.L."/>
            <person name="Kasson M.T."/>
            <person name="De Fine Licht H.H."/>
            <person name="Stajich J.E."/>
        </authorList>
    </citation>
    <scope>NUCLEOTIDE SEQUENCE</scope>
    <source>
        <strain evidence="1">Berkeley</strain>
    </source>
</reference>
<gene>
    <name evidence="1" type="ORF">DSO57_1010858</name>
</gene>
<name>A0ACC2TTE6_9FUNG</name>
<dbReference type="EMBL" id="QTSX02002166">
    <property type="protein sequence ID" value="KAJ9078040.1"/>
    <property type="molecule type" value="Genomic_DNA"/>
</dbReference>
<protein>
    <submittedName>
        <fullName evidence="1">Uncharacterized protein</fullName>
    </submittedName>
</protein>
<dbReference type="Proteomes" id="UP001165960">
    <property type="component" value="Unassembled WGS sequence"/>
</dbReference>